<gene>
    <name evidence="1" type="ORF">GCM10023329_21660</name>
</gene>
<sequence length="292" mass="31089">MPTSIAVTSADLVLPATDHHTPTAALLQHPDDQTLEAAVADMQVLVEQSGYVVALYPASLPTAHRRRIHAVRALLESDRIALLASPLPPLALSLLVRQLRQLSLCDVGPGVLASAARLLSHYLHAGALLGSVAHLDRVPVGLKAHARSWVPGSRFAVAAHPRAQLVKAGAGELEGPEYATRLLFARGQLAADWVTDHLAAAWRVQDVQEAPLPAASPGWWGTGRLVEFAAHLPDLGVVHQLVASVRREVCRWCGLELIGDHCGFCAAPIGPREPRDRAPVPLRQGTPSSLGP</sequence>
<organism evidence="1 2">
    <name type="scientific">Streptomyces sanyensis</name>
    <dbReference type="NCBI Taxonomy" id="568869"/>
    <lineage>
        <taxon>Bacteria</taxon>
        <taxon>Bacillati</taxon>
        <taxon>Actinomycetota</taxon>
        <taxon>Actinomycetes</taxon>
        <taxon>Kitasatosporales</taxon>
        <taxon>Streptomycetaceae</taxon>
        <taxon>Streptomyces</taxon>
    </lineage>
</organism>
<evidence type="ECO:0000313" key="1">
    <source>
        <dbReference type="EMBL" id="GAA4773508.1"/>
    </source>
</evidence>
<protein>
    <submittedName>
        <fullName evidence="1">Uncharacterized protein</fullName>
    </submittedName>
</protein>
<proteinExistence type="predicted"/>
<accession>A0ABP9A4I9</accession>
<evidence type="ECO:0000313" key="2">
    <source>
        <dbReference type="Proteomes" id="UP001501147"/>
    </source>
</evidence>
<dbReference type="EMBL" id="BAABJV010000004">
    <property type="protein sequence ID" value="GAA4773508.1"/>
    <property type="molecule type" value="Genomic_DNA"/>
</dbReference>
<dbReference type="Proteomes" id="UP001501147">
    <property type="component" value="Unassembled WGS sequence"/>
</dbReference>
<reference evidence="2" key="1">
    <citation type="journal article" date="2019" name="Int. J. Syst. Evol. Microbiol.">
        <title>The Global Catalogue of Microorganisms (GCM) 10K type strain sequencing project: providing services to taxonomists for standard genome sequencing and annotation.</title>
        <authorList>
            <consortium name="The Broad Institute Genomics Platform"/>
            <consortium name="The Broad Institute Genome Sequencing Center for Infectious Disease"/>
            <person name="Wu L."/>
            <person name="Ma J."/>
        </authorList>
    </citation>
    <scope>NUCLEOTIDE SEQUENCE [LARGE SCALE GENOMIC DNA]</scope>
    <source>
        <strain evidence="2">JCM 18324</strain>
    </source>
</reference>
<comment type="caution">
    <text evidence="1">The sequence shown here is derived from an EMBL/GenBank/DDBJ whole genome shotgun (WGS) entry which is preliminary data.</text>
</comment>
<keyword evidence="2" id="KW-1185">Reference proteome</keyword>
<name>A0ABP9A4I9_9ACTN</name>
<dbReference type="RefSeq" id="WP_345612573.1">
    <property type="nucleotide sequence ID" value="NZ_BAABJV010000004.1"/>
</dbReference>